<gene>
    <name evidence="1" type="ORF">MGALJ_52580</name>
</gene>
<accession>A0A9W4FHV4</accession>
<protein>
    <submittedName>
        <fullName evidence="1">Uncharacterized protein</fullName>
    </submittedName>
</protein>
<name>A0A9W4FHV4_9MYCO</name>
<sequence>MLSRPSAPAIEPNAKRITAQANTPSPLGVLGFRRVSVDIRYTMREVEKYDAGNCEVVQQR</sequence>
<organism evidence="1 2">
    <name type="scientific">Mycobacterium gallinarum</name>
    <dbReference type="NCBI Taxonomy" id="39689"/>
    <lineage>
        <taxon>Bacteria</taxon>
        <taxon>Bacillati</taxon>
        <taxon>Actinomycetota</taxon>
        <taxon>Actinomycetes</taxon>
        <taxon>Mycobacteriales</taxon>
        <taxon>Mycobacteriaceae</taxon>
        <taxon>Mycobacterium</taxon>
    </lineage>
</organism>
<dbReference type="AlphaFoldDB" id="A0A9W4FHV4"/>
<keyword evidence="2" id="KW-1185">Reference proteome</keyword>
<dbReference type="EMBL" id="AP022601">
    <property type="protein sequence ID" value="BBY95589.1"/>
    <property type="molecule type" value="Genomic_DNA"/>
</dbReference>
<reference evidence="1 2" key="1">
    <citation type="journal article" date="2019" name="Emerg. Microbes Infect.">
        <title>Comprehensive subspecies identification of 175 nontuberculous mycobacteria species based on 7547 genomic profiles.</title>
        <authorList>
            <person name="Matsumoto Y."/>
            <person name="Kinjo T."/>
            <person name="Motooka D."/>
            <person name="Nabeya D."/>
            <person name="Jung N."/>
            <person name="Uechi K."/>
            <person name="Horii T."/>
            <person name="Iida T."/>
            <person name="Fujita J."/>
            <person name="Nakamura S."/>
        </authorList>
    </citation>
    <scope>NUCLEOTIDE SEQUENCE [LARGE SCALE GENOMIC DNA]</scope>
    <source>
        <strain evidence="1 2">JCM 6399</strain>
    </source>
</reference>
<proteinExistence type="predicted"/>
<evidence type="ECO:0000313" key="2">
    <source>
        <dbReference type="Proteomes" id="UP000465785"/>
    </source>
</evidence>
<dbReference type="KEGG" id="mgau:MGALJ_52580"/>
<dbReference type="Proteomes" id="UP000465785">
    <property type="component" value="Chromosome"/>
</dbReference>
<evidence type="ECO:0000313" key="1">
    <source>
        <dbReference type="EMBL" id="BBY95589.1"/>
    </source>
</evidence>